<keyword evidence="2" id="KW-0378">Hydrolase</keyword>
<dbReference type="GO" id="GO:0005524">
    <property type="term" value="F:ATP binding"/>
    <property type="evidence" value="ECO:0007669"/>
    <property type="project" value="UniProtKB-KW"/>
</dbReference>
<evidence type="ECO:0000256" key="2">
    <source>
        <dbReference type="ARBA" id="ARBA00022801"/>
    </source>
</evidence>
<keyword evidence="4" id="KW-0067">ATP-binding</keyword>
<reference evidence="7" key="1">
    <citation type="submission" date="2020-02" db="EMBL/GenBank/DDBJ databases">
        <authorList>
            <person name="Meier V. D."/>
        </authorList>
    </citation>
    <scope>NUCLEOTIDE SEQUENCE</scope>
    <source>
        <strain evidence="7">AVDCRST_MAG33</strain>
    </source>
</reference>
<gene>
    <name evidence="7" type="ORF">AVDCRST_MAG33-152</name>
</gene>
<feature type="domain" description="UvrD-like helicase C-terminal" evidence="6">
    <location>
        <begin position="17"/>
        <end position="71"/>
    </location>
</feature>
<dbReference type="GO" id="GO:0016787">
    <property type="term" value="F:hydrolase activity"/>
    <property type="evidence" value="ECO:0007669"/>
    <property type="project" value="UniProtKB-KW"/>
</dbReference>
<keyword evidence="3" id="KW-0347">Helicase</keyword>
<dbReference type="Pfam" id="PF13361">
    <property type="entry name" value="UvrD_C"/>
    <property type="match status" value="1"/>
</dbReference>
<dbReference type="EMBL" id="CADCWK010000012">
    <property type="protein sequence ID" value="CAA9542509.1"/>
    <property type="molecule type" value="Genomic_DNA"/>
</dbReference>
<dbReference type="InterPro" id="IPR027417">
    <property type="entry name" value="P-loop_NTPase"/>
</dbReference>
<dbReference type="Gene3D" id="3.40.50.300">
    <property type="entry name" value="P-loop containing nucleotide triphosphate hydrolases"/>
    <property type="match status" value="1"/>
</dbReference>
<sequence length="85" mass="9397">MATSSSCYPWTKSRSDSSKGLDFPIVALAGLHIELPPSIQRLAEAEAAEEWQKRRRIVYVGMTRAMRSLLVLVPKEVSPLTVGLV</sequence>
<evidence type="ECO:0000259" key="6">
    <source>
        <dbReference type="Pfam" id="PF13361"/>
    </source>
</evidence>
<evidence type="ECO:0000256" key="1">
    <source>
        <dbReference type="ARBA" id="ARBA00022741"/>
    </source>
</evidence>
<dbReference type="SUPFAM" id="SSF52540">
    <property type="entry name" value="P-loop containing nucleoside triphosphate hydrolases"/>
    <property type="match status" value="1"/>
</dbReference>
<name>A0A6J4U6M9_9BACT</name>
<dbReference type="GO" id="GO:0004386">
    <property type="term" value="F:helicase activity"/>
    <property type="evidence" value="ECO:0007669"/>
    <property type="project" value="UniProtKB-KW"/>
</dbReference>
<evidence type="ECO:0000256" key="3">
    <source>
        <dbReference type="ARBA" id="ARBA00022806"/>
    </source>
</evidence>
<keyword evidence="1" id="KW-0547">Nucleotide-binding</keyword>
<evidence type="ECO:0000256" key="4">
    <source>
        <dbReference type="ARBA" id="ARBA00022840"/>
    </source>
</evidence>
<accession>A0A6J4U6M9</accession>
<organism evidence="7">
    <name type="scientific">uncultured Thermomicrobiales bacterium</name>
    <dbReference type="NCBI Taxonomy" id="1645740"/>
    <lineage>
        <taxon>Bacteria</taxon>
        <taxon>Pseudomonadati</taxon>
        <taxon>Thermomicrobiota</taxon>
        <taxon>Thermomicrobia</taxon>
        <taxon>Thermomicrobiales</taxon>
        <taxon>environmental samples</taxon>
    </lineage>
</organism>
<dbReference type="AlphaFoldDB" id="A0A6J4U6M9"/>
<protein>
    <recommendedName>
        <fullName evidence="6">UvrD-like helicase C-terminal domain-containing protein</fullName>
    </recommendedName>
</protein>
<evidence type="ECO:0000313" key="7">
    <source>
        <dbReference type="EMBL" id="CAA9542509.1"/>
    </source>
</evidence>
<proteinExistence type="predicted"/>
<evidence type="ECO:0000256" key="5">
    <source>
        <dbReference type="SAM" id="MobiDB-lite"/>
    </source>
</evidence>
<feature type="region of interest" description="Disordered" evidence="5">
    <location>
        <begin position="1"/>
        <end position="20"/>
    </location>
</feature>
<dbReference type="InterPro" id="IPR014017">
    <property type="entry name" value="DNA_helicase_UvrD-like_C"/>
</dbReference>